<evidence type="ECO:0000256" key="2">
    <source>
        <dbReference type="ARBA" id="ARBA00022562"/>
    </source>
</evidence>
<dbReference type="GO" id="GO:0003677">
    <property type="term" value="F:DNA binding"/>
    <property type="evidence" value="ECO:0007669"/>
    <property type="project" value="UniProtKB-KW"/>
</dbReference>
<evidence type="ECO:0000313" key="8">
    <source>
        <dbReference type="EMBL" id="QGX86419.1"/>
    </source>
</evidence>
<keyword evidence="6" id="KW-0238">DNA-binding</keyword>
<dbReference type="GO" id="GO:0006260">
    <property type="term" value="P:DNA replication"/>
    <property type="evidence" value="ECO:0007669"/>
    <property type="project" value="UniProtKB-KW"/>
</dbReference>
<keyword evidence="1" id="KW-0597">Phosphoprotein</keyword>
<proteinExistence type="predicted"/>
<feature type="region of interest" description="Disordered" evidence="7">
    <location>
        <begin position="309"/>
        <end position="347"/>
    </location>
</feature>
<feature type="compositionally biased region" description="Acidic residues" evidence="7">
    <location>
        <begin position="332"/>
        <end position="347"/>
    </location>
</feature>
<keyword evidence="4" id="KW-1194">Viral DNA replication</keyword>
<dbReference type="EMBL" id="MN310513">
    <property type="protein sequence ID" value="QGX86419.1"/>
    <property type="molecule type" value="Genomic_DNA"/>
</dbReference>
<keyword evidence="5" id="KW-0190">Covalent protein-DNA linkage</keyword>
<evidence type="ECO:0000256" key="5">
    <source>
        <dbReference type="ARBA" id="ARBA00023124"/>
    </source>
</evidence>
<keyword evidence="2" id="KW-1048">Host nucleus</keyword>
<evidence type="ECO:0000256" key="4">
    <source>
        <dbReference type="ARBA" id="ARBA00023109"/>
    </source>
</evidence>
<sequence length="581" mass="67131">MQLTTHLNHPRLVDHRTATERGIRWANRFFNYPVTQLLDLRPNGPTTNQPPFRGEPPPNLLLGYFYMAKTLDNYLFDQRTYSNISYEYHYSPATLQRYMRWKILTDCSYSINTGAYARAIYETENFEETIHQIQNAVLMDRVVSSLAVAAQPIAGFGLPISQQNTGRDSSTNTPFTASYLLSASGNRDAAILHKLCEVRRALFNYISLSEHPEMVTLLDLPFSDAWMAPFVRTFSAIPVTQLQTPNAIKHVALALTAGKHDLTGGALTLRSGTRLGLPFRLRQRDNQQAVTETMRRNRGQSIQRFIDTLPARPRRTRRPPTQEPELPIETPAEVEEEPEIEEEASDLGEDTEDLSRITFNEEVLASIVSLLEALEEELSPRARRSNFFDFSSRFYALLLEASDRERLTHRFIRRWLINFFILEHISSTLFYLYAKLYANRSIRENIGVQFVQIILRGRDENGEDLYTRVWFSNRTNPFAHLYQRIRTDFLVTTQHADTETTFQAPEERDQLLQDMEFTENSGDVENIITQITSNDIYTDSVELAFRMKCSGLVGYSTHPIILQTFEEIRTAAIQEWRSRQR</sequence>
<evidence type="ECO:0000256" key="3">
    <source>
        <dbReference type="ARBA" id="ARBA00022705"/>
    </source>
</evidence>
<organism evidence="8 9">
    <name type="scientific">Duck adenovirus 1</name>
    <name type="common">DAdV-1</name>
    <dbReference type="NCBI Taxonomy" id="130329"/>
    <lineage>
        <taxon>Viruses</taxon>
        <taxon>Varidnaviria</taxon>
        <taxon>Bamfordvirae</taxon>
        <taxon>Preplasmiviricota</taxon>
        <taxon>Polisuviricotina</taxon>
        <taxon>Pharingeaviricetes</taxon>
        <taxon>Rowavirales</taxon>
        <taxon>Adenoviridae</taxon>
        <taxon>Barthadenovirus</taxon>
        <taxon>Barthadenovirus galloanserae</taxon>
        <taxon>Duck atadenovirus A</taxon>
    </lineage>
</organism>
<reference evidence="8 9" key="1">
    <citation type="journal article" date="2019" name="Can. Vet. J.">
        <title>First reported outbreak of Duck atadenovirus A tracheobronchitis in 3-week-old ducklings in Quebec including whole genome sequence of the virus.</title>
        <authorList>
            <person name="Chenier S."/>
            <person name="Desroches M."/>
            <person name="Provost C."/>
            <person name="Bournival V."/>
            <person name="St-Sauveur V.G."/>
            <person name="Koszegi M."/>
            <person name="Gagnon C.A."/>
        </authorList>
    </citation>
    <scope>NUCLEOTIDE SEQUENCE [LARGE SCALE GENOMIC DNA]</scope>
    <source>
        <strain evidence="8 9">FMV-19-2234581</strain>
    </source>
</reference>
<dbReference type="Pfam" id="PF02459">
    <property type="entry name" value="Adeno_terminal"/>
    <property type="match status" value="1"/>
</dbReference>
<evidence type="ECO:0000256" key="7">
    <source>
        <dbReference type="SAM" id="MobiDB-lite"/>
    </source>
</evidence>
<dbReference type="InterPro" id="IPR003391">
    <property type="entry name" value="Adeno_preterminal"/>
</dbReference>
<keyword evidence="3" id="KW-0235">DNA replication</keyword>
<accession>A0A6B9ESX2</accession>
<protein>
    <submittedName>
        <fullName evidence="8">Terminal protein</fullName>
    </submittedName>
</protein>
<evidence type="ECO:0000256" key="6">
    <source>
        <dbReference type="ARBA" id="ARBA00023125"/>
    </source>
</evidence>
<evidence type="ECO:0000256" key="1">
    <source>
        <dbReference type="ARBA" id="ARBA00022553"/>
    </source>
</evidence>
<name>A0A6B9ESX2_DADV1</name>
<dbReference type="Proteomes" id="UP000434273">
    <property type="component" value="Segment"/>
</dbReference>
<evidence type="ECO:0000313" key="9">
    <source>
        <dbReference type="Proteomes" id="UP000434273"/>
    </source>
</evidence>
<dbReference type="GO" id="GO:0039693">
    <property type="term" value="P:viral DNA genome replication"/>
    <property type="evidence" value="ECO:0007669"/>
    <property type="project" value="UniProtKB-KW"/>
</dbReference>